<dbReference type="SUPFAM" id="SSF53474">
    <property type="entry name" value="alpha/beta-Hydrolases"/>
    <property type="match status" value="1"/>
</dbReference>
<dbReference type="InterPro" id="IPR000073">
    <property type="entry name" value="AB_hydrolase_1"/>
</dbReference>
<evidence type="ECO:0000313" key="3">
    <source>
        <dbReference type="Proteomes" id="UP000614996"/>
    </source>
</evidence>
<evidence type="ECO:0000259" key="1">
    <source>
        <dbReference type="Pfam" id="PF12697"/>
    </source>
</evidence>
<dbReference type="PANTHER" id="PTHR37017">
    <property type="entry name" value="AB HYDROLASE-1 DOMAIN-CONTAINING PROTEIN-RELATED"/>
    <property type="match status" value="1"/>
</dbReference>
<accession>A0A8J4AGX9</accession>
<dbReference type="InterPro" id="IPR029058">
    <property type="entry name" value="AB_hydrolase_fold"/>
</dbReference>
<gene>
    <name evidence="2" type="ORF">NUM_63500</name>
</gene>
<dbReference type="InterPro" id="IPR052897">
    <property type="entry name" value="Sec-Metab_Biosynth_Hydrolase"/>
</dbReference>
<dbReference type="Pfam" id="PF12697">
    <property type="entry name" value="Abhydrolase_6"/>
    <property type="match status" value="1"/>
</dbReference>
<dbReference type="AlphaFoldDB" id="A0A8J4AGX9"/>
<protein>
    <recommendedName>
        <fullName evidence="1">AB hydrolase-1 domain-containing protein</fullName>
    </recommendedName>
</protein>
<dbReference type="Proteomes" id="UP000614996">
    <property type="component" value="Unassembled WGS sequence"/>
</dbReference>
<dbReference type="EMBL" id="BOPO01000129">
    <property type="protein sequence ID" value="GIL31096.1"/>
    <property type="molecule type" value="Genomic_DNA"/>
</dbReference>
<organism evidence="2 3">
    <name type="scientific">Actinocatenispora comari</name>
    <dbReference type="NCBI Taxonomy" id="2807577"/>
    <lineage>
        <taxon>Bacteria</taxon>
        <taxon>Bacillati</taxon>
        <taxon>Actinomycetota</taxon>
        <taxon>Actinomycetes</taxon>
        <taxon>Micromonosporales</taxon>
        <taxon>Micromonosporaceae</taxon>
        <taxon>Actinocatenispora</taxon>
    </lineage>
</organism>
<reference evidence="3" key="1">
    <citation type="journal article" date="2021" name="Int. J. Syst. Evol. Microbiol.">
        <title>Actinocatenispora comari sp. nov., an endophytic actinomycete isolated from aerial parts of Comarum salesowianum.</title>
        <authorList>
            <person name="Oyunbileg N."/>
            <person name="Iizaka Y."/>
            <person name="Hamada M."/>
            <person name="Davaapurev B.O."/>
            <person name="Fukumoto A."/>
            <person name="Tsetseg B."/>
            <person name="Kato F."/>
            <person name="Tamura T."/>
            <person name="Batkhuu J."/>
            <person name="Anzai Y."/>
        </authorList>
    </citation>
    <scope>NUCLEOTIDE SEQUENCE [LARGE SCALE GENOMIC DNA]</scope>
    <source>
        <strain evidence="3">NUM-2625</strain>
    </source>
</reference>
<comment type="caution">
    <text evidence="2">The sequence shown here is derived from an EMBL/GenBank/DDBJ whole genome shotgun (WGS) entry which is preliminary data.</text>
</comment>
<name>A0A8J4AGX9_9ACTN</name>
<dbReference type="Gene3D" id="3.40.50.1820">
    <property type="entry name" value="alpha/beta hydrolase"/>
    <property type="match status" value="1"/>
</dbReference>
<evidence type="ECO:0000313" key="2">
    <source>
        <dbReference type="EMBL" id="GIL31096.1"/>
    </source>
</evidence>
<keyword evidence="3" id="KW-1185">Reference proteome</keyword>
<dbReference type="PANTHER" id="PTHR37017:SF11">
    <property type="entry name" value="ESTERASE_LIPASE_THIOESTERASE DOMAIN-CONTAINING PROTEIN"/>
    <property type="match status" value="1"/>
</dbReference>
<dbReference type="GO" id="GO:0003824">
    <property type="term" value="F:catalytic activity"/>
    <property type="evidence" value="ECO:0007669"/>
    <property type="project" value="UniProtKB-ARBA"/>
</dbReference>
<sequence length="255" mass="27243">MVEAGCAVVAPDLPGHGLRARFADSWWTRAREPGDFASHRSPLGQLSLEDLTAAVVSVVQRVGHADRPVVLVGHSMAGVVVNRVAEAVPELVRRLVYISAWMVGAGRSFADYQAMPEMASTEVGSLVLADPAAVGALRIDFGSTDAAYRARVKSVFAADVEQQLWDAAAHLLTPDTPAGVFAEPVAVTADRWGTVARTYVRCAADRALPPAAQDLFIQEADAFTPGNPTRVRKLATSHSPFLSQPEQLARLLLEP</sequence>
<proteinExistence type="predicted"/>
<feature type="domain" description="AB hydrolase-1" evidence="1">
    <location>
        <begin position="4"/>
        <end position="250"/>
    </location>
</feature>